<accession>A0ABN1FZ43</accession>
<dbReference type="InterPro" id="IPR050445">
    <property type="entry name" value="Bact_polysacc_biosynth/exp"/>
</dbReference>
<sequence length="312" mass="32599">MPLEDLLRVLWRRRWRLSLLAALLFALGAAPVLLWPRSFVAQAVVAPAETTGIAASALLSPAPLLGTGALLDTRPGGNFAVYLDALRAPEAAAMLGRDTGLLAFLGARRAAGPLGALRRALGLRIEADADDALAWLERGLAATQGVATVTFTLSLAHPDRAAALDALRRLHAHAEAKVRADIGGVASRRIAAIEARLAAERDVYVRNQLYDLLGQQQRAALVVAADEAVAARLVSAPTVELRASVPNRALLLALLAVAAPMAALLLGACAALLAAGGGAPVARGGQEAAAVEAWQRLLNRRRQERARRAGAE</sequence>
<keyword evidence="3" id="KW-1185">Reference proteome</keyword>
<keyword evidence="1" id="KW-0472">Membrane</keyword>
<reference evidence="2 3" key="1">
    <citation type="journal article" date="2019" name="Int. J. Syst. Evol. Microbiol.">
        <title>The Global Catalogue of Microorganisms (GCM) 10K type strain sequencing project: providing services to taxonomists for standard genome sequencing and annotation.</title>
        <authorList>
            <consortium name="The Broad Institute Genomics Platform"/>
            <consortium name="The Broad Institute Genome Sequencing Center for Infectious Disease"/>
            <person name="Wu L."/>
            <person name="Ma J."/>
        </authorList>
    </citation>
    <scope>NUCLEOTIDE SEQUENCE [LARGE SCALE GENOMIC DNA]</scope>
    <source>
        <strain evidence="2 3">JCM 9933</strain>
    </source>
</reference>
<protein>
    <recommendedName>
        <fullName evidence="4">Polysaccharide chain length determinant N-terminal domain-containing protein</fullName>
    </recommendedName>
</protein>
<dbReference type="PANTHER" id="PTHR32309:SF13">
    <property type="entry name" value="FERRIC ENTEROBACTIN TRANSPORT PROTEIN FEPE"/>
    <property type="match status" value="1"/>
</dbReference>
<feature type="transmembrane region" description="Helical" evidence="1">
    <location>
        <begin position="249"/>
        <end position="274"/>
    </location>
</feature>
<evidence type="ECO:0000313" key="3">
    <source>
        <dbReference type="Proteomes" id="UP001501588"/>
    </source>
</evidence>
<evidence type="ECO:0000256" key="1">
    <source>
        <dbReference type="SAM" id="Phobius"/>
    </source>
</evidence>
<dbReference type="Proteomes" id="UP001501588">
    <property type="component" value="Unassembled WGS sequence"/>
</dbReference>
<evidence type="ECO:0000313" key="2">
    <source>
        <dbReference type="EMBL" id="GAA0600806.1"/>
    </source>
</evidence>
<organism evidence="2 3">
    <name type="scientific">Craurococcus roseus</name>
    <dbReference type="NCBI Taxonomy" id="77585"/>
    <lineage>
        <taxon>Bacteria</taxon>
        <taxon>Pseudomonadati</taxon>
        <taxon>Pseudomonadota</taxon>
        <taxon>Alphaproteobacteria</taxon>
        <taxon>Acetobacterales</taxon>
        <taxon>Acetobacteraceae</taxon>
        <taxon>Craurococcus</taxon>
    </lineage>
</organism>
<dbReference type="PANTHER" id="PTHR32309">
    <property type="entry name" value="TYROSINE-PROTEIN KINASE"/>
    <property type="match status" value="1"/>
</dbReference>
<gene>
    <name evidence="2" type="ORF">GCM10009416_43440</name>
</gene>
<keyword evidence="1" id="KW-0812">Transmembrane</keyword>
<comment type="caution">
    <text evidence="2">The sequence shown here is derived from an EMBL/GenBank/DDBJ whole genome shotgun (WGS) entry which is preliminary data.</text>
</comment>
<dbReference type="RefSeq" id="WP_343897515.1">
    <property type="nucleotide sequence ID" value="NZ_BAAAFZ010000074.1"/>
</dbReference>
<name>A0ABN1FZ43_9PROT</name>
<keyword evidence="1" id="KW-1133">Transmembrane helix</keyword>
<dbReference type="EMBL" id="BAAAFZ010000074">
    <property type="protein sequence ID" value="GAA0600806.1"/>
    <property type="molecule type" value="Genomic_DNA"/>
</dbReference>
<evidence type="ECO:0008006" key="4">
    <source>
        <dbReference type="Google" id="ProtNLM"/>
    </source>
</evidence>
<proteinExistence type="predicted"/>